<evidence type="ECO:0000313" key="1">
    <source>
        <dbReference type="EMBL" id="KMO27557.1"/>
    </source>
</evidence>
<accession>A0A0J6S1W3</accession>
<reference evidence="1 2" key="1">
    <citation type="submission" date="2015-03" db="EMBL/GenBank/DDBJ databases">
        <title>Genome sequencing of Methylobacterium tarhaniae DSM 25844.</title>
        <authorList>
            <person name="Chaudhry V."/>
            <person name="Patil P.B."/>
        </authorList>
    </citation>
    <scope>NUCLEOTIDE SEQUENCE [LARGE SCALE GENOMIC DNA]</scope>
    <source>
        <strain evidence="1 2">DSM 25844</strain>
    </source>
</reference>
<evidence type="ECO:0000313" key="2">
    <source>
        <dbReference type="Proteomes" id="UP000036449"/>
    </source>
</evidence>
<dbReference type="AlphaFoldDB" id="A0A0J6S1W3"/>
<organism evidence="1 2">
    <name type="scientific">Methylobacterium tarhaniae</name>
    <dbReference type="NCBI Taxonomy" id="1187852"/>
    <lineage>
        <taxon>Bacteria</taxon>
        <taxon>Pseudomonadati</taxon>
        <taxon>Pseudomonadota</taxon>
        <taxon>Alphaproteobacteria</taxon>
        <taxon>Hyphomicrobiales</taxon>
        <taxon>Methylobacteriaceae</taxon>
        <taxon>Methylobacterium</taxon>
    </lineage>
</organism>
<dbReference type="Proteomes" id="UP000036449">
    <property type="component" value="Unassembled WGS sequence"/>
</dbReference>
<gene>
    <name evidence="1" type="ORF">VQ03_30460</name>
</gene>
<dbReference type="Gene3D" id="3.40.50.300">
    <property type="entry name" value="P-loop containing nucleotide triphosphate hydrolases"/>
    <property type="match status" value="1"/>
</dbReference>
<proteinExistence type="predicted"/>
<dbReference type="InterPro" id="IPR027417">
    <property type="entry name" value="P-loop_NTPase"/>
</dbReference>
<dbReference type="EMBL" id="LABZ01000418">
    <property type="protein sequence ID" value="KMO27557.1"/>
    <property type="molecule type" value="Genomic_DNA"/>
</dbReference>
<comment type="caution">
    <text evidence="1">The sequence shown here is derived from an EMBL/GenBank/DDBJ whole genome shotgun (WGS) entry which is preliminary data.</text>
</comment>
<feature type="non-terminal residue" evidence="1">
    <location>
        <position position="195"/>
    </location>
</feature>
<name>A0A0J6S1W3_9HYPH</name>
<keyword evidence="2" id="KW-1185">Reference proteome</keyword>
<protein>
    <submittedName>
        <fullName evidence="1">Uncharacterized protein</fullName>
    </submittedName>
</protein>
<sequence>MPTREEQATPLTRIAFAAEIRRLVEPLLDDHRLLVEEPGVGLLLPVWMEALSTLRCRIACILVVRRPHEVAACLAAYDGVSVEEGLMLWLRYVLDAERETRGVPRVIVMHHEALRDPRSVLDRICGDLLLTGRLVGGDAECTLPAADEPADEPQGALADLCRQAWTALSTLATDGADSKAQTTLDRIDRAYREAA</sequence>